<dbReference type="EnsemblMetazoa" id="XM_008190295.1">
    <property type="protein sequence ID" value="XP_008188517.1"/>
    <property type="gene ID" value="LOC103310866"/>
</dbReference>
<dbReference type="PROSITE" id="PS00518">
    <property type="entry name" value="ZF_RING_1"/>
    <property type="match status" value="1"/>
</dbReference>
<name>A0A8R2BAE3_ACYPI</name>
<dbReference type="Pfam" id="PF00097">
    <property type="entry name" value="zf-C3HC4"/>
    <property type="match status" value="1"/>
</dbReference>
<dbReference type="InterPro" id="IPR001841">
    <property type="entry name" value="Znf_RING"/>
</dbReference>
<protein>
    <recommendedName>
        <fullName evidence="2">RING-type E3 ubiquitin transferase</fullName>
        <ecNumber evidence="2">2.3.2.27</ecNumber>
    </recommendedName>
</protein>
<evidence type="ECO:0000256" key="6">
    <source>
        <dbReference type="ARBA" id="ARBA00022833"/>
    </source>
</evidence>
<evidence type="ECO:0000256" key="4">
    <source>
        <dbReference type="ARBA" id="ARBA00022723"/>
    </source>
</evidence>
<dbReference type="InterPro" id="IPR018957">
    <property type="entry name" value="Znf_C3HC4_RING-type"/>
</dbReference>
<proteinExistence type="predicted"/>
<keyword evidence="6" id="KW-0862">Zinc</keyword>
<evidence type="ECO:0000256" key="2">
    <source>
        <dbReference type="ARBA" id="ARBA00012483"/>
    </source>
</evidence>
<evidence type="ECO:0000256" key="1">
    <source>
        <dbReference type="ARBA" id="ARBA00000900"/>
    </source>
</evidence>
<dbReference type="GO" id="GO:0061630">
    <property type="term" value="F:ubiquitin protein ligase activity"/>
    <property type="evidence" value="ECO:0007669"/>
    <property type="project" value="UniProtKB-EC"/>
</dbReference>
<keyword evidence="3" id="KW-0808">Transferase</keyword>
<dbReference type="SUPFAM" id="SSF57850">
    <property type="entry name" value="RING/U-box"/>
    <property type="match status" value="1"/>
</dbReference>
<evidence type="ECO:0000256" key="8">
    <source>
        <dbReference type="ARBA" id="ARBA00023163"/>
    </source>
</evidence>
<dbReference type="PANTHER" id="PTHR46077:SF1">
    <property type="entry name" value="TOP1 BINDING ARGININE_SERINE RICH PROTEIN, E3 UBIQUITIN LIGASE"/>
    <property type="match status" value="1"/>
</dbReference>
<dbReference type="InterPro" id="IPR013083">
    <property type="entry name" value="Znf_RING/FYVE/PHD"/>
</dbReference>
<evidence type="ECO:0000256" key="3">
    <source>
        <dbReference type="ARBA" id="ARBA00022679"/>
    </source>
</evidence>
<keyword evidence="5 9" id="KW-0863">Zinc-finger</keyword>
<sequence>MDILNNESTGQPSTPDPQCSICLNELNNKCYTNACEHLFCFDCLQRWSNTCLEQCSISDPTCPLCKQTFRYIYHSFDDLGIFETYTVPTLPSPSPANEQEFRQIAFSNRMIVPILIYMNRQNHTRMSTIRREIKLDELGNNYRQLNHHSPRNFIFRNPTSLMFGIDDNFVK</sequence>
<comment type="catalytic activity">
    <reaction evidence="1">
        <text>S-ubiquitinyl-[E2 ubiquitin-conjugating enzyme]-L-cysteine + [acceptor protein]-L-lysine = [E2 ubiquitin-conjugating enzyme]-L-cysteine + N(6)-ubiquitinyl-[acceptor protein]-L-lysine.</text>
        <dbReference type="EC" id="2.3.2.27"/>
    </reaction>
</comment>
<dbReference type="PANTHER" id="PTHR46077">
    <property type="entry name" value="E3 UBIQUITIN-PROTEIN LIGASE TOPORS"/>
    <property type="match status" value="1"/>
</dbReference>
<evidence type="ECO:0000256" key="9">
    <source>
        <dbReference type="PROSITE-ProRule" id="PRU00175"/>
    </source>
</evidence>
<dbReference type="OrthoDB" id="365379at2759"/>
<dbReference type="GeneID" id="103310866"/>
<evidence type="ECO:0000256" key="7">
    <source>
        <dbReference type="ARBA" id="ARBA00023015"/>
    </source>
</evidence>
<dbReference type="Gene3D" id="3.30.40.10">
    <property type="entry name" value="Zinc/RING finger domain, C3HC4 (zinc finger)"/>
    <property type="match status" value="1"/>
</dbReference>
<keyword evidence="7" id="KW-0805">Transcription regulation</keyword>
<feature type="domain" description="RING-type" evidence="10">
    <location>
        <begin position="19"/>
        <end position="66"/>
    </location>
</feature>
<dbReference type="KEGG" id="api:103310866"/>
<reference evidence="12" key="1">
    <citation type="submission" date="2010-06" db="EMBL/GenBank/DDBJ databases">
        <authorList>
            <person name="Jiang H."/>
            <person name="Abraham K."/>
            <person name="Ali S."/>
            <person name="Alsbrooks S.L."/>
            <person name="Anim B.N."/>
            <person name="Anosike U.S."/>
            <person name="Attaway T."/>
            <person name="Bandaranaike D.P."/>
            <person name="Battles P.K."/>
            <person name="Bell S.N."/>
            <person name="Bell A.V."/>
            <person name="Beltran B."/>
            <person name="Bickham C."/>
            <person name="Bustamante Y."/>
            <person name="Caleb T."/>
            <person name="Canada A."/>
            <person name="Cardenas V."/>
            <person name="Carter K."/>
            <person name="Chacko J."/>
            <person name="Chandrabose M.N."/>
            <person name="Chavez D."/>
            <person name="Chavez A."/>
            <person name="Chen L."/>
            <person name="Chu H.-S."/>
            <person name="Claassen K.J."/>
            <person name="Cockrell R."/>
            <person name="Collins M."/>
            <person name="Cooper J.A."/>
            <person name="Cree A."/>
            <person name="Curry S.M."/>
            <person name="Da Y."/>
            <person name="Dao M.D."/>
            <person name="Das B."/>
            <person name="Davila M.-L."/>
            <person name="Davy-Carroll L."/>
            <person name="Denson S."/>
            <person name="Dinh H."/>
            <person name="Ebong V.E."/>
            <person name="Edwards J.R."/>
            <person name="Egan A."/>
            <person name="El-Daye J."/>
            <person name="Escobedo L."/>
            <person name="Fernandez S."/>
            <person name="Fernando P.R."/>
            <person name="Flagg N."/>
            <person name="Forbes L.D."/>
            <person name="Fowler R.G."/>
            <person name="Fu Q."/>
            <person name="Gabisi R.A."/>
            <person name="Ganer J."/>
            <person name="Garbino Pronczuk A."/>
            <person name="Garcia R.M."/>
            <person name="Garner T."/>
            <person name="Garrett T.E."/>
            <person name="Gonzalez D.A."/>
            <person name="Hamid H."/>
            <person name="Hawkins E.S."/>
            <person name="Hirani K."/>
            <person name="Hogues M.E."/>
            <person name="Hollins B."/>
            <person name="Hsiao C.-H."/>
            <person name="Jabil R."/>
            <person name="James M.L."/>
            <person name="Jhangiani S.N."/>
            <person name="Johnson B."/>
            <person name="Johnson Q."/>
            <person name="Joshi V."/>
            <person name="Kalu J.B."/>
            <person name="Kam C."/>
            <person name="Kashfia A."/>
            <person name="Keebler J."/>
            <person name="Kisamo H."/>
            <person name="Kovar C.L."/>
            <person name="Lago L.A."/>
            <person name="Lai C.-Y."/>
            <person name="Laidlaw J."/>
            <person name="Lara F."/>
            <person name="Le T.-K."/>
            <person name="Lee S.L."/>
            <person name="Legall F.H."/>
            <person name="Lemon S.J."/>
            <person name="Lewis L.R."/>
            <person name="Li B."/>
            <person name="Liu Y."/>
            <person name="Liu Y.-S."/>
            <person name="Lopez J."/>
            <person name="Lozado R.J."/>
            <person name="Lu J."/>
            <person name="Madu R.C."/>
            <person name="Maheshwari M."/>
            <person name="Maheshwari R."/>
            <person name="Malloy K."/>
            <person name="Martinez E."/>
            <person name="Mathew T."/>
            <person name="Mercado I.C."/>
            <person name="Mercado C."/>
            <person name="Meyer B."/>
            <person name="Montgomery K."/>
            <person name="Morgan M.B."/>
            <person name="Munidasa M."/>
            <person name="Nazareth L.V."/>
            <person name="Nelson J."/>
            <person name="Ng B.M."/>
            <person name="Nguyen N.B."/>
            <person name="Nguyen P.Q."/>
            <person name="Nguyen T."/>
            <person name="Obregon M."/>
            <person name="Okwuonu G.O."/>
            <person name="Onwere C.G."/>
            <person name="Orozco G."/>
            <person name="Parra A."/>
            <person name="Patel S."/>
            <person name="Patil S."/>
            <person name="Perez A."/>
            <person name="Perez Y."/>
            <person name="Pham C."/>
            <person name="Primus E.L."/>
            <person name="Pu L.-L."/>
            <person name="Puazo M."/>
            <person name="Qin X."/>
            <person name="Quiroz J.B."/>
            <person name="Reese J."/>
            <person name="Richards S."/>
            <person name="Rives C.M."/>
            <person name="Robberts R."/>
            <person name="Ruiz S.J."/>
            <person name="Ruiz M.J."/>
            <person name="Santibanez J."/>
            <person name="Schneider B.W."/>
            <person name="Sisson I."/>
            <person name="Smith M."/>
            <person name="Sodergren E."/>
            <person name="Song X.-Z."/>
            <person name="Song B.B."/>
            <person name="Summersgill H."/>
            <person name="Thelus R."/>
            <person name="Thornton R.D."/>
            <person name="Trejos Z.Y."/>
            <person name="Usmani K."/>
            <person name="Vattathil S."/>
            <person name="Villasana D."/>
            <person name="Walker D.L."/>
            <person name="Wang S."/>
            <person name="Wang K."/>
            <person name="White C.S."/>
            <person name="Williams A.C."/>
            <person name="Williamson J."/>
            <person name="Wilson K."/>
            <person name="Woghiren I.O."/>
            <person name="Woodworth J.R."/>
            <person name="Worley K.C."/>
            <person name="Wright R.A."/>
            <person name="Wu W."/>
            <person name="Young L."/>
            <person name="Zhang L."/>
            <person name="Zhang J."/>
            <person name="Zhu Y."/>
            <person name="Muzny D.M."/>
            <person name="Weinstock G."/>
            <person name="Gibbs R.A."/>
        </authorList>
    </citation>
    <scope>NUCLEOTIDE SEQUENCE [LARGE SCALE GENOMIC DNA]</scope>
    <source>
        <strain evidence="12">LSR1</strain>
    </source>
</reference>
<dbReference type="EC" id="2.3.2.27" evidence="2"/>
<dbReference type="GO" id="GO:0006513">
    <property type="term" value="P:protein monoubiquitination"/>
    <property type="evidence" value="ECO:0007669"/>
    <property type="project" value="TreeGrafter"/>
</dbReference>
<reference evidence="11" key="2">
    <citation type="submission" date="2022-06" db="UniProtKB">
        <authorList>
            <consortium name="EnsemblMetazoa"/>
        </authorList>
    </citation>
    <scope>IDENTIFICATION</scope>
</reference>
<keyword evidence="8" id="KW-0804">Transcription</keyword>
<dbReference type="Proteomes" id="UP000007819">
    <property type="component" value="Chromosome A2"/>
</dbReference>
<dbReference type="GO" id="GO:0000209">
    <property type="term" value="P:protein polyubiquitination"/>
    <property type="evidence" value="ECO:0007669"/>
    <property type="project" value="TreeGrafter"/>
</dbReference>
<dbReference type="AlphaFoldDB" id="A0A8R2BAE3"/>
<evidence type="ECO:0000259" key="10">
    <source>
        <dbReference type="PROSITE" id="PS50089"/>
    </source>
</evidence>
<organism evidence="11 12">
    <name type="scientific">Acyrthosiphon pisum</name>
    <name type="common">Pea aphid</name>
    <dbReference type="NCBI Taxonomy" id="7029"/>
    <lineage>
        <taxon>Eukaryota</taxon>
        <taxon>Metazoa</taxon>
        <taxon>Ecdysozoa</taxon>
        <taxon>Arthropoda</taxon>
        <taxon>Hexapoda</taxon>
        <taxon>Insecta</taxon>
        <taxon>Pterygota</taxon>
        <taxon>Neoptera</taxon>
        <taxon>Paraneoptera</taxon>
        <taxon>Hemiptera</taxon>
        <taxon>Sternorrhyncha</taxon>
        <taxon>Aphidomorpha</taxon>
        <taxon>Aphidoidea</taxon>
        <taxon>Aphididae</taxon>
        <taxon>Macrosiphini</taxon>
        <taxon>Acyrthosiphon</taxon>
    </lineage>
</organism>
<evidence type="ECO:0000313" key="12">
    <source>
        <dbReference type="Proteomes" id="UP000007819"/>
    </source>
</evidence>
<evidence type="ECO:0000256" key="5">
    <source>
        <dbReference type="ARBA" id="ARBA00022771"/>
    </source>
</evidence>
<dbReference type="InterPro" id="IPR017907">
    <property type="entry name" value="Znf_RING_CS"/>
</dbReference>
<keyword evidence="4" id="KW-0479">Metal-binding</keyword>
<dbReference type="PROSITE" id="PS50089">
    <property type="entry name" value="ZF_RING_2"/>
    <property type="match status" value="1"/>
</dbReference>
<keyword evidence="12" id="KW-1185">Reference proteome</keyword>
<dbReference type="RefSeq" id="XP_008188517.1">
    <property type="nucleotide sequence ID" value="XM_008190295.1"/>
</dbReference>
<evidence type="ECO:0000313" key="11">
    <source>
        <dbReference type="EnsemblMetazoa" id="XP_008188517.1"/>
    </source>
</evidence>
<accession>A0A8R2BAE3</accession>
<dbReference type="GO" id="GO:0008270">
    <property type="term" value="F:zinc ion binding"/>
    <property type="evidence" value="ECO:0007669"/>
    <property type="project" value="UniProtKB-KW"/>
</dbReference>